<dbReference type="InterPro" id="IPR038333">
    <property type="entry name" value="T1MK-like_N_sf"/>
</dbReference>
<keyword evidence="6" id="KW-0680">Restriction system</keyword>
<dbReference type="InterPro" id="IPR029063">
    <property type="entry name" value="SAM-dependent_MTases_sf"/>
</dbReference>
<dbReference type="Pfam" id="PF12161">
    <property type="entry name" value="HsdM_N"/>
    <property type="match status" value="1"/>
</dbReference>
<dbReference type="Pfam" id="PF02384">
    <property type="entry name" value="N6_Mtase"/>
    <property type="match status" value="1"/>
</dbReference>
<dbReference type="Gene3D" id="1.20.1260.30">
    <property type="match status" value="2"/>
</dbReference>
<keyword evidence="3 11" id="KW-0489">Methyltransferase</keyword>
<evidence type="ECO:0000259" key="9">
    <source>
        <dbReference type="Pfam" id="PF02384"/>
    </source>
</evidence>
<evidence type="ECO:0000256" key="2">
    <source>
        <dbReference type="ARBA" id="ARBA00011900"/>
    </source>
</evidence>
<evidence type="ECO:0000256" key="8">
    <source>
        <dbReference type="SAM" id="MobiDB-lite"/>
    </source>
</evidence>
<sequence>MAIKKSELYSSLWKSCDELRGGMDASQYKDYVLVLLFVKYVSDKYAGDPNSLIDIPAGGSFADMVALKGDKEIGDKINQIIAKLAEANNLTGVIDVADFNDQEKLGKGKEMVDRLSNLVSIFDSPGLDFRSNRAQGDDILGDAYEYLMRHFATESGKSKGQFYTPAEVSRIMAQVIDLASASDSKQTIYDPTCGSGSLLLKAHDEAKSITGLDLAVYGQEMDNATSALAKMNMILHDCPTAEIWKDNSLSAPNWKDHQGNLKLFDFIVANPPFSTKAWSNGFDPAEDEFKRFGYGIPPEKNGDYAFLLHMLTSLKSTGKAAVILPHGVLFRGGAEAAIRKRILQQGFIKGIIGLPANLFFGTGIPACIIVLDKAGSADRKGVFLIDASKGFIKEGNKNRLREQDIHRIVDTFNGQYEEEKYARLVPMAEIEANDFNLNIPRYIDTSEAEDLQDIEAHLHGGIPERDIDALQAYWQVMPNLRDALSKAQRPGYLDLKVAVGEIKPTIFGHAEFDAFRQTVAGLFETWRSEHRPRLAAIAIGDKPKALLSQLAEDLLQRFEAAPLLNAYDVYQHLQDYWYATLQDDVYQLVIDGWQPLIASGPSQGQANTDLLPPELIVHRYYAAEAAAINELEGKRDAISRELEELDEEQGGEDGPLAEGKTEKGKLTAASIKARLKAIKQDLDANEERQALEHCLALIEREAEAGKKVKAAQKALDAKVLAHYAKLSEVELKTLVIDDKWLATLQADVQTELDRVSQALTGRIRQLAERYATPLPALNAEMDTLTVKVNAHLAKMGFAV</sequence>
<dbReference type="PROSITE" id="PS00092">
    <property type="entry name" value="N6_MTASE"/>
    <property type="match status" value="1"/>
</dbReference>
<evidence type="ECO:0000256" key="4">
    <source>
        <dbReference type="ARBA" id="ARBA00022679"/>
    </source>
</evidence>
<dbReference type="PANTHER" id="PTHR42933">
    <property type="entry name" value="SLR6095 PROTEIN"/>
    <property type="match status" value="1"/>
</dbReference>
<keyword evidence="4 11" id="KW-0808">Transferase</keyword>
<dbReference type="EC" id="2.1.1.72" evidence="2"/>
<evidence type="ECO:0000259" key="10">
    <source>
        <dbReference type="Pfam" id="PF12161"/>
    </source>
</evidence>
<gene>
    <name evidence="11" type="ORF">D16iCDA_11435</name>
</gene>
<dbReference type="InterPro" id="IPR051537">
    <property type="entry name" value="DNA_Adenine_Mtase"/>
</dbReference>
<evidence type="ECO:0000256" key="5">
    <source>
        <dbReference type="ARBA" id="ARBA00022691"/>
    </source>
</evidence>
<comment type="similarity">
    <text evidence="1">Belongs to the N(4)/N(6)-methyltransferase family.</text>
</comment>
<evidence type="ECO:0000313" key="12">
    <source>
        <dbReference type="Proteomes" id="UP000887421"/>
    </source>
</evidence>
<dbReference type="PRINTS" id="PR00507">
    <property type="entry name" value="N12N6MTFRASE"/>
</dbReference>
<evidence type="ECO:0000313" key="11">
    <source>
        <dbReference type="EMBL" id="UUD62317.1"/>
    </source>
</evidence>
<dbReference type="EMBL" id="CP076114">
    <property type="protein sequence ID" value="UUD62317.1"/>
    <property type="molecule type" value="Genomic_DNA"/>
</dbReference>
<keyword evidence="12" id="KW-1185">Reference proteome</keyword>
<evidence type="ECO:0000256" key="6">
    <source>
        <dbReference type="ARBA" id="ARBA00022747"/>
    </source>
</evidence>
<dbReference type="InterPro" id="IPR004546">
    <property type="entry name" value="Restrct_endonuc_T1M"/>
</dbReference>
<reference evidence="11" key="1">
    <citation type="submission" date="2021-05" db="EMBL/GenBank/DDBJ databases">
        <title>Complete genome sequence of Pseudomonas seleniipraecipitans strain D1-6.</title>
        <authorList>
            <person name="Lafi F."/>
            <person name="Eida A."/>
            <person name="Alam I."/>
            <person name="Hert H."/>
            <person name="Saad M."/>
        </authorList>
    </citation>
    <scope>NUCLEOTIDE SEQUENCE</scope>
    <source>
        <strain evidence="11">D1-6</strain>
    </source>
</reference>
<comment type="catalytic activity">
    <reaction evidence="7">
        <text>a 2'-deoxyadenosine in DNA + S-adenosyl-L-methionine = an N(6)-methyl-2'-deoxyadenosine in DNA + S-adenosyl-L-homocysteine + H(+)</text>
        <dbReference type="Rhea" id="RHEA:15197"/>
        <dbReference type="Rhea" id="RHEA-COMP:12418"/>
        <dbReference type="Rhea" id="RHEA-COMP:12419"/>
        <dbReference type="ChEBI" id="CHEBI:15378"/>
        <dbReference type="ChEBI" id="CHEBI:57856"/>
        <dbReference type="ChEBI" id="CHEBI:59789"/>
        <dbReference type="ChEBI" id="CHEBI:90615"/>
        <dbReference type="ChEBI" id="CHEBI:90616"/>
        <dbReference type="EC" id="2.1.1.72"/>
    </reaction>
</comment>
<dbReference type="RefSeq" id="WP_070882419.1">
    <property type="nucleotide sequence ID" value="NZ_CP076114.1"/>
</dbReference>
<name>A0ABY5J2L0_9GAMM</name>
<dbReference type="Gene3D" id="3.40.50.150">
    <property type="entry name" value="Vaccinia Virus protein VP39"/>
    <property type="match status" value="1"/>
</dbReference>
<accession>A0ABY5J2L0</accession>
<feature type="domain" description="DNA methylase adenine-specific" evidence="9">
    <location>
        <begin position="137"/>
        <end position="450"/>
    </location>
</feature>
<dbReference type="GO" id="GO:0009007">
    <property type="term" value="F:site-specific DNA-methyltransferase (adenine-specific) activity"/>
    <property type="evidence" value="ECO:0007669"/>
    <property type="project" value="UniProtKB-EC"/>
</dbReference>
<organism evidence="11 12">
    <name type="scientific">Phytopseudomonas seleniipraecipitans</name>
    <dbReference type="NCBI Taxonomy" id="640205"/>
    <lineage>
        <taxon>Bacteria</taxon>
        <taxon>Pseudomonadati</taxon>
        <taxon>Pseudomonadota</taxon>
        <taxon>Gammaproteobacteria</taxon>
        <taxon>Pseudomonadales</taxon>
        <taxon>Pseudomonadaceae</taxon>
        <taxon>Phytopseudomonas</taxon>
    </lineage>
</organism>
<feature type="region of interest" description="Disordered" evidence="8">
    <location>
        <begin position="644"/>
        <end position="663"/>
    </location>
</feature>
<dbReference type="PANTHER" id="PTHR42933:SF3">
    <property type="entry name" value="TYPE I RESTRICTION ENZYME MJAVIII METHYLASE SUBUNIT"/>
    <property type="match status" value="1"/>
</dbReference>
<dbReference type="InterPro" id="IPR003356">
    <property type="entry name" value="DNA_methylase_A-5"/>
</dbReference>
<proteinExistence type="inferred from homology"/>
<evidence type="ECO:0000256" key="7">
    <source>
        <dbReference type="ARBA" id="ARBA00047942"/>
    </source>
</evidence>
<protein>
    <recommendedName>
        <fullName evidence="2">site-specific DNA-methyltransferase (adenine-specific)</fullName>
        <ecNumber evidence="2">2.1.1.72</ecNumber>
    </recommendedName>
</protein>
<evidence type="ECO:0000256" key="1">
    <source>
        <dbReference type="ARBA" id="ARBA00006594"/>
    </source>
</evidence>
<dbReference type="NCBIfam" id="TIGR00497">
    <property type="entry name" value="hsdM"/>
    <property type="match status" value="1"/>
</dbReference>
<dbReference type="SUPFAM" id="SSF53335">
    <property type="entry name" value="S-adenosyl-L-methionine-dependent methyltransferases"/>
    <property type="match status" value="1"/>
</dbReference>
<dbReference type="InterPro" id="IPR002052">
    <property type="entry name" value="DNA_methylase_N6_adenine_CS"/>
</dbReference>
<dbReference type="InterPro" id="IPR022749">
    <property type="entry name" value="D12N6_MeTrfase_N"/>
</dbReference>
<feature type="domain" description="N6 adenine-specific DNA methyltransferase N-terminal" evidence="10">
    <location>
        <begin position="10"/>
        <end position="122"/>
    </location>
</feature>
<keyword evidence="5" id="KW-0949">S-adenosyl-L-methionine</keyword>
<dbReference type="Proteomes" id="UP000887421">
    <property type="component" value="Chromosome"/>
</dbReference>
<evidence type="ECO:0000256" key="3">
    <source>
        <dbReference type="ARBA" id="ARBA00022603"/>
    </source>
</evidence>
<dbReference type="GO" id="GO:0032259">
    <property type="term" value="P:methylation"/>
    <property type="evidence" value="ECO:0007669"/>
    <property type="project" value="UniProtKB-KW"/>
</dbReference>